<dbReference type="InterPro" id="IPR012474">
    <property type="entry name" value="Frigida"/>
</dbReference>
<dbReference type="PANTHER" id="PTHR31791">
    <property type="entry name" value="FRIGIDA-LIKE PROTEIN 3-RELATED"/>
    <property type="match status" value="1"/>
</dbReference>
<feature type="region of interest" description="Disordered" evidence="6">
    <location>
        <begin position="483"/>
        <end position="530"/>
    </location>
</feature>
<dbReference type="OrthoDB" id="1166041at2759"/>
<evidence type="ECO:0000256" key="3">
    <source>
        <dbReference type="ARBA" id="ARBA00022782"/>
    </source>
</evidence>
<comment type="similarity">
    <text evidence="1 5">Belongs to the Frigida family.</text>
</comment>
<dbReference type="GO" id="GO:0030154">
    <property type="term" value="P:cell differentiation"/>
    <property type="evidence" value="ECO:0007669"/>
    <property type="project" value="UniProtKB-KW"/>
</dbReference>
<feature type="region of interest" description="Disordered" evidence="6">
    <location>
        <begin position="366"/>
        <end position="445"/>
    </location>
</feature>
<gene>
    <name evidence="8" type="primary">LOC116213656</name>
</gene>
<evidence type="ECO:0000256" key="6">
    <source>
        <dbReference type="SAM" id="MobiDB-lite"/>
    </source>
</evidence>
<reference evidence="8" key="2">
    <citation type="submission" date="2025-08" db="UniProtKB">
        <authorList>
            <consortium name="RefSeq"/>
        </authorList>
    </citation>
    <scope>IDENTIFICATION</scope>
    <source>
        <tissue evidence="8">Leaf</tissue>
    </source>
</reference>
<name>A0A6P8EGH1_PUNGR</name>
<evidence type="ECO:0000313" key="8">
    <source>
        <dbReference type="RefSeq" id="XP_031404538.1"/>
    </source>
</evidence>
<feature type="compositionally biased region" description="Polar residues" evidence="6">
    <location>
        <begin position="483"/>
        <end position="516"/>
    </location>
</feature>
<evidence type="ECO:0000256" key="5">
    <source>
        <dbReference type="RuleBase" id="RU364012"/>
    </source>
</evidence>
<dbReference type="Pfam" id="PF07899">
    <property type="entry name" value="Frigida"/>
    <property type="match status" value="1"/>
</dbReference>
<dbReference type="Proteomes" id="UP000515151">
    <property type="component" value="Chromosome 7"/>
</dbReference>
<feature type="compositionally biased region" description="Polar residues" evidence="6">
    <location>
        <begin position="99"/>
        <end position="110"/>
    </location>
</feature>
<feature type="compositionally biased region" description="Polar residues" evidence="6">
    <location>
        <begin position="423"/>
        <end position="445"/>
    </location>
</feature>
<accession>A0A6P8EGH1</accession>
<evidence type="ECO:0000256" key="4">
    <source>
        <dbReference type="ARBA" id="ARBA00023089"/>
    </source>
</evidence>
<keyword evidence="2 5" id="KW-0217">Developmental protein</keyword>
<keyword evidence="3 5" id="KW-0221">Differentiation</keyword>
<organism evidence="7 8">
    <name type="scientific">Punica granatum</name>
    <name type="common">Pomegranate</name>
    <dbReference type="NCBI Taxonomy" id="22663"/>
    <lineage>
        <taxon>Eukaryota</taxon>
        <taxon>Viridiplantae</taxon>
        <taxon>Streptophyta</taxon>
        <taxon>Embryophyta</taxon>
        <taxon>Tracheophyta</taxon>
        <taxon>Spermatophyta</taxon>
        <taxon>Magnoliopsida</taxon>
        <taxon>eudicotyledons</taxon>
        <taxon>Gunneridae</taxon>
        <taxon>Pentapetalae</taxon>
        <taxon>rosids</taxon>
        <taxon>malvids</taxon>
        <taxon>Myrtales</taxon>
        <taxon>Lythraceae</taxon>
        <taxon>Punica</taxon>
    </lineage>
</organism>
<feature type="region of interest" description="Disordered" evidence="6">
    <location>
        <begin position="659"/>
        <end position="685"/>
    </location>
</feature>
<dbReference type="GeneID" id="116213656"/>
<dbReference type="GO" id="GO:0009908">
    <property type="term" value="P:flower development"/>
    <property type="evidence" value="ECO:0007669"/>
    <property type="project" value="UniProtKB-KW"/>
</dbReference>
<reference evidence="7" key="1">
    <citation type="journal article" date="2020" name="Plant Biotechnol. J.">
        <title>The pomegranate (Punica granatum L.) draft genome dissects genetic divergence between soft- and hard-seeded cultivars.</title>
        <authorList>
            <person name="Luo X."/>
            <person name="Li H."/>
            <person name="Wu Z."/>
            <person name="Yao W."/>
            <person name="Zhao P."/>
            <person name="Cao D."/>
            <person name="Yu H."/>
            <person name="Li K."/>
            <person name="Poudel K."/>
            <person name="Zhao D."/>
            <person name="Zhang F."/>
            <person name="Xia X."/>
            <person name="Chen L."/>
            <person name="Wang Q."/>
            <person name="Jing D."/>
            <person name="Cao S."/>
        </authorList>
    </citation>
    <scope>NUCLEOTIDE SEQUENCE [LARGE SCALE GENOMIC DNA]</scope>
    <source>
        <strain evidence="7">cv. Tunisia</strain>
    </source>
</reference>
<evidence type="ECO:0000256" key="2">
    <source>
        <dbReference type="ARBA" id="ARBA00022473"/>
    </source>
</evidence>
<dbReference type="AlphaFoldDB" id="A0A6P8EGH1"/>
<keyword evidence="4 5" id="KW-0287">Flowering</keyword>
<dbReference type="PANTHER" id="PTHR31791:SF32">
    <property type="entry name" value="FRIGIDA-LIKE PROTEIN"/>
    <property type="match status" value="1"/>
</dbReference>
<feature type="region of interest" description="Disordered" evidence="6">
    <location>
        <begin position="65"/>
        <end position="115"/>
    </location>
</feature>
<sequence>MASAAHEEAEATKPGMAQNRKLHKAFKHLKSHASAIANFTLQWQDLEDYIHSLQHQIESRLAQLKSQTVAEPAPQEQKASAPEAQSGGIPDGSVRENARSSPVRGSSGSIPSKDGKSLLLHLTEHMKGRKINRDDLHNALIGAENCGEVVLEAMRQYFQLRESRNGEVPFDATVARKSCMVLLHEFMRGETEIGEKVKQDARRFAVQWKEKLETLEANVFLKYLHAYRLVGDFKEEEIFNIFEGLLRRNNAPEIFRSLGIEHKAPDFVAKLLAQNKKIEAVTFIYAFDLVNQFSPTSLVKEHLNWAKKEAAVARRSGQTAEAWVEAANVECIALSAAVNCIKNHNLESQFPTEALTKRIIQLRKHKSESKKLISRSQSTAQPQQHSGHKRQFPNQPNKQNGNKRHQAPFAKGASRGAPIGAPSSVNPTRQVQESPVAASRNTPNTAIDFPFERKFIPPTYLPPSDPYVPQDIDVSRAAEVNGPTTFRNSTLSATNLRQPPQLSTRGFRSSRPTSVTDGLPSIRNPLPADLHPPRPFLSKYADVSHHWLMDSFPASRQHPFMVILETEGSSSTSGHYRSAGSSVVPPYNANYGESGATSARLFEQDDMAAGIRSDLAAISAMKYETAMKYEAAGSSSFLYAERSPLVSSTVPRSQHYLHTHDYPAQPSSDSYNSLSSQGRPPRYTL</sequence>
<evidence type="ECO:0000256" key="1">
    <source>
        <dbReference type="ARBA" id="ARBA00008956"/>
    </source>
</evidence>
<feature type="compositionally biased region" description="Polar residues" evidence="6">
    <location>
        <begin position="374"/>
        <end position="385"/>
    </location>
</feature>
<proteinExistence type="inferred from homology"/>
<protein>
    <recommendedName>
        <fullName evidence="5">FRIGIDA-like protein</fullName>
    </recommendedName>
</protein>
<keyword evidence="7" id="KW-1185">Reference proteome</keyword>
<dbReference type="RefSeq" id="XP_031404538.1">
    <property type="nucleotide sequence ID" value="XM_031548678.1"/>
</dbReference>
<feature type="compositionally biased region" description="Polar residues" evidence="6">
    <location>
        <begin position="665"/>
        <end position="678"/>
    </location>
</feature>
<evidence type="ECO:0000313" key="7">
    <source>
        <dbReference type="Proteomes" id="UP000515151"/>
    </source>
</evidence>